<dbReference type="PRINTS" id="PR00463">
    <property type="entry name" value="EP450I"/>
</dbReference>
<evidence type="ECO:0000256" key="7">
    <source>
        <dbReference type="ARBA" id="ARBA00023033"/>
    </source>
</evidence>
<reference evidence="10" key="1">
    <citation type="journal article" date="2014" name="Genome Announc.">
        <title>Genome sequence and annotation of Acremonium chrysogenum, producer of the beta-lactam antibiotic cephalosporin C.</title>
        <authorList>
            <person name="Terfehr D."/>
            <person name="Dahlmann T.A."/>
            <person name="Specht T."/>
            <person name="Zadra I."/>
            <person name="Kuernsteiner H."/>
            <person name="Kueck U."/>
        </authorList>
    </citation>
    <scope>NUCLEOTIDE SEQUENCE [LARGE SCALE GENOMIC DNA]</scope>
    <source>
        <strain evidence="10">ATCC 11550 / CBS 779.69 / DSM 880 / IAM 14645 / JCM 23072 / IMI 49137</strain>
    </source>
</reference>
<dbReference type="HOGENOM" id="CLU_1209496_0_0_1"/>
<dbReference type="PANTHER" id="PTHR24305">
    <property type="entry name" value="CYTOCHROME P450"/>
    <property type="match status" value="1"/>
</dbReference>
<proteinExistence type="inferred from homology"/>
<evidence type="ECO:0000313" key="10">
    <source>
        <dbReference type="Proteomes" id="UP000029964"/>
    </source>
</evidence>
<keyword evidence="4" id="KW-0479">Metal-binding</keyword>
<dbReference type="SUPFAM" id="SSF48264">
    <property type="entry name" value="Cytochrome P450"/>
    <property type="match status" value="1"/>
</dbReference>
<comment type="similarity">
    <text evidence="2">Belongs to the cytochrome P450 family.</text>
</comment>
<keyword evidence="5" id="KW-0560">Oxidoreductase</keyword>
<dbReference type="GO" id="GO:0016705">
    <property type="term" value="F:oxidoreductase activity, acting on paired donors, with incorporation or reduction of molecular oxygen"/>
    <property type="evidence" value="ECO:0007669"/>
    <property type="project" value="InterPro"/>
</dbReference>
<dbReference type="InterPro" id="IPR002401">
    <property type="entry name" value="Cyt_P450_E_grp-I"/>
</dbReference>
<keyword evidence="8" id="KW-0472">Membrane</keyword>
<keyword evidence="6" id="KW-0408">Iron</keyword>
<keyword evidence="8" id="KW-0812">Transmembrane</keyword>
<comment type="caution">
    <text evidence="9">The sequence shown here is derived from an EMBL/GenBank/DDBJ whole genome shotgun (WGS) entry which is preliminary data.</text>
</comment>
<dbReference type="OrthoDB" id="3945418at2759"/>
<dbReference type="Proteomes" id="UP000029964">
    <property type="component" value="Unassembled WGS sequence"/>
</dbReference>
<comment type="cofactor">
    <cofactor evidence="1">
        <name>heme</name>
        <dbReference type="ChEBI" id="CHEBI:30413"/>
    </cofactor>
</comment>
<dbReference type="GO" id="GO:0020037">
    <property type="term" value="F:heme binding"/>
    <property type="evidence" value="ECO:0007669"/>
    <property type="project" value="InterPro"/>
</dbReference>
<evidence type="ECO:0000256" key="1">
    <source>
        <dbReference type="ARBA" id="ARBA00001971"/>
    </source>
</evidence>
<dbReference type="PANTHER" id="PTHR24305:SF157">
    <property type="entry name" value="N-ACETYLTRYPTOPHAN 6-HYDROXYLASE IVOC-RELATED"/>
    <property type="match status" value="1"/>
</dbReference>
<dbReference type="InterPro" id="IPR001128">
    <property type="entry name" value="Cyt_P450"/>
</dbReference>
<keyword evidence="3" id="KW-0349">Heme</keyword>
<accession>A0A086T6Y5</accession>
<dbReference type="GO" id="GO:0005506">
    <property type="term" value="F:iron ion binding"/>
    <property type="evidence" value="ECO:0007669"/>
    <property type="project" value="InterPro"/>
</dbReference>
<name>A0A086T6Y5_HAPC1</name>
<gene>
    <name evidence="9" type="ORF">ACRE_040560</name>
</gene>
<dbReference type="InterPro" id="IPR050121">
    <property type="entry name" value="Cytochrome_P450_monoxygenase"/>
</dbReference>
<evidence type="ECO:0000256" key="8">
    <source>
        <dbReference type="SAM" id="Phobius"/>
    </source>
</evidence>
<evidence type="ECO:0000256" key="3">
    <source>
        <dbReference type="ARBA" id="ARBA00022617"/>
    </source>
</evidence>
<protein>
    <submittedName>
        <fullName evidence="9">Trichodiene oxygenase-like protein</fullName>
    </submittedName>
</protein>
<keyword evidence="7" id="KW-0503">Monooxygenase</keyword>
<dbReference type="EMBL" id="JPKY01000037">
    <property type="protein sequence ID" value="KFH45117.1"/>
    <property type="molecule type" value="Genomic_DNA"/>
</dbReference>
<dbReference type="InterPro" id="IPR036396">
    <property type="entry name" value="Cyt_P450_sf"/>
</dbReference>
<evidence type="ECO:0000313" key="9">
    <source>
        <dbReference type="EMBL" id="KFH45117.1"/>
    </source>
</evidence>
<dbReference type="GO" id="GO:0004497">
    <property type="term" value="F:monooxygenase activity"/>
    <property type="evidence" value="ECO:0007669"/>
    <property type="project" value="UniProtKB-KW"/>
</dbReference>
<organism evidence="9 10">
    <name type="scientific">Hapsidospora chrysogenum (strain ATCC 11550 / CBS 779.69 / DSM 880 / IAM 14645 / JCM 23072 / IMI 49137)</name>
    <name type="common">Acremonium chrysogenum</name>
    <dbReference type="NCBI Taxonomy" id="857340"/>
    <lineage>
        <taxon>Eukaryota</taxon>
        <taxon>Fungi</taxon>
        <taxon>Dikarya</taxon>
        <taxon>Ascomycota</taxon>
        <taxon>Pezizomycotina</taxon>
        <taxon>Sordariomycetes</taxon>
        <taxon>Hypocreomycetidae</taxon>
        <taxon>Hypocreales</taxon>
        <taxon>Bionectriaceae</taxon>
        <taxon>Hapsidospora</taxon>
    </lineage>
</organism>
<sequence length="229" mass="26064">MEGMMHERIGKLVERLQGYIESGQPVTLDSAFSAMTADIIIRRFFGEHFDYLDMPDFKQPVEGAFFGVSLIFHVARFIPGLAYTLIKMPIPIIRMILPPVADVLVLQRVIKPKILASFEDASKEEEESKAIDRLIDEGTTIIVAGTVTSARALSVGMFHLLNDKTKLQKLRDELKQLPFKPDNDYSMAQLEPLPYLTPLSQSTYFVHTDPDIYPDPWTFDPERWIEGCE</sequence>
<dbReference type="STRING" id="857340.A0A086T6Y5"/>
<evidence type="ECO:0000256" key="6">
    <source>
        <dbReference type="ARBA" id="ARBA00023004"/>
    </source>
</evidence>
<dbReference type="Gene3D" id="1.10.630.10">
    <property type="entry name" value="Cytochrome P450"/>
    <property type="match status" value="2"/>
</dbReference>
<feature type="transmembrane region" description="Helical" evidence="8">
    <location>
        <begin position="64"/>
        <end position="86"/>
    </location>
</feature>
<evidence type="ECO:0000256" key="5">
    <source>
        <dbReference type="ARBA" id="ARBA00023002"/>
    </source>
</evidence>
<evidence type="ECO:0000256" key="2">
    <source>
        <dbReference type="ARBA" id="ARBA00010617"/>
    </source>
</evidence>
<dbReference type="Pfam" id="PF00067">
    <property type="entry name" value="p450"/>
    <property type="match status" value="1"/>
</dbReference>
<keyword evidence="10" id="KW-1185">Reference proteome</keyword>
<evidence type="ECO:0000256" key="4">
    <source>
        <dbReference type="ARBA" id="ARBA00022723"/>
    </source>
</evidence>
<dbReference type="AlphaFoldDB" id="A0A086T6Y5"/>
<keyword evidence="8" id="KW-1133">Transmembrane helix</keyword>